<reference evidence="2" key="1">
    <citation type="journal article" date="2014" name="Front. Microbiol.">
        <title>High frequency of phylogenetically diverse reductive dehalogenase-homologous genes in deep subseafloor sedimentary metagenomes.</title>
        <authorList>
            <person name="Kawai M."/>
            <person name="Futagami T."/>
            <person name="Toyoda A."/>
            <person name="Takaki Y."/>
            <person name="Nishi S."/>
            <person name="Hori S."/>
            <person name="Arai W."/>
            <person name="Tsubouchi T."/>
            <person name="Morono Y."/>
            <person name="Uchiyama I."/>
            <person name="Ito T."/>
            <person name="Fujiyama A."/>
            <person name="Inagaki F."/>
            <person name="Takami H."/>
        </authorList>
    </citation>
    <scope>NUCLEOTIDE SEQUENCE</scope>
    <source>
        <strain evidence="2">Expedition CK06-06</strain>
    </source>
</reference>
<gene>
    <name evidence="2" type="ORF">S06H3_06034</name>
</gene>
<protein>
    <submittedName>
        <fullName evidence="2">Uncharacterized protein</fullName>
    </submittedName>
</protein>
<accession>X1KB01</accession>
<feature type="region of interest" description="Disordered" evidence="1">
    <location>
        <begin position="47"/>
        <end position="69"/>
    </location>
</feature>
<name>X1KB01_9ZZZZ</name>
<dbReference type="EMBL" id="BARV01002297">
    <property type="protein sequence ID" value="GAH90810.1"/>
    <property type="molecule type" value="Genomic_DNA"/>
</dbReference>
<comment type="caution">
    <text evidence="2">The sequence shown here is derived from an EMBL/GenBank/DDBJ whole genome shotgun (WGS) entry which is preliminary data.</text>
</comment>
<proteinExistence type="predicted"/>
<evidence type="ECO:0000313" key="2">
    <source>
        <dbReference type="EMBL" id="GAH90810.1"/>
    </source>
</evidence>
<sequence length="69" mass="7151">MTDLASGSNPLLGVALEALPAVRKRLAKNPTALSVLLPMLMKTLNKGGGLKGNPGQPESNMQKRIKGGV</sequence>
<dbReference type="AlphaFoldDB" id="X1KB01"/>
<organism evidence="2">
    <name type="scientific">marine sediment metagenome</name>
    <dbReference type="NCBI Taxonomy" id="412755"/>
    <lineage>
        <taxon>unclassified sequences</taxon>
        <taxon>metagenomes</taxon>
        <taxon>ecological metagenomes</taxon>
    </lineage>
</organism>
<evidence type="ECO:0000256" key="1">
    <source>
        <dbReference type="SAM" id="MobiDB-lite"/>
    </source>
</evidence>